<dbReference type="SUPFAM" id="SSF109604">
    <property type="entry name" value="HD-domain/PDEase-like"/>
    <property type="match status" value="1"/>
</dbReference>
<dbReference type="PANTHER" id="PTHR33525">
    <property type="match status" value="1"/>
</dbReference>
<feature type="domain" description="HDOD" evidence="1">
    <location>
        <begin position="14"/>
        <end position="205"/>
    </location>
</feature>
<dbReference type="PROSITE" id="PS51833">
    <property type="entry name" value="HDOD"/>
    <property type="match status" value="1"/>
</dbReference>
<evidence type="ECO:0000259" key="1">
    <source>
        <dbReference type="PROSITE" id="PS51833"/>
    </source>
</evidence>
<dbReference type="EMBL" id="JBAKBA010000013">
    <property type="protein sequence ID" value="MEL0658969.1"/>
    <property type="molecule type" value="Genomic_DNA"/>
</dbReference>
<proteinExistence type="predicted"/>
<accession>A0ABU9HAR7</accession>
<dbReference type="RefSeq" id="WP_341627573.1">
    <property type="nucleotide sequence ID" value="NZ_JBAKBA010000013.1"/>
</dbReference>
<evidence type="ECO:0000313" key="3">
    <source>
        <dbReference type="Proteomes" id="UP001366060"/>
    </source>
</evidence>
<dbReference type="Pfam" id="PF08668">
    <property type="entry name" value="HDOD"/>
    <property type="match status" value="1"/>
</dbReference>
<name>A0ABU9HAR7_9GAMM</name>
<dbReference type="InterPro" id="IPR013976">
    <property type="entry name" value="HDOD"/>
</dbReference>
<protein>
    <submittedName>
        <fullName evidence="2">HDOD domain-containing protein</fullName>
    </submittedName>
</protein>
<keyword evidence="3" id="KW-1185">Reference proteome</keyword>
<reference evidence="2 3" key="1">
    <citation type="submission" date="2024-02" db="EMBL/GenBank/DDBJ databases">
        <title>Bacteria isolated from the canopy kelp, Nereocystis luetkeana.</title>
        <authorList>
            <person name="Pfister C.A."/>
            <person name="Younker I.T."/>
            <person name="Light S.H."/>
        </authorList>
    </citation>
    <scope>NUCLEOTIDE SEQUENCE [LARGE SCALE GENOMIC DNA]</scope>
    <source>
        <strain evidence="2 3">TI.2.07</strain>
    </source>
</reference>
<sequence length="276" mass="31140">MELTAQLFKDVKKLPVLPYILVELMDSFSDEEARVEDIAKKVAQDQSISAKVIRMANSTAYRRGKEVESIEEAVIRLGFNQVRSIVVAATFSNVFPEIAGFDKDKFWKETFITASIAKNLAKHTTINNETAFTCAMMHNIGELLLQIIKPEECALIKAAIEAGQPRLYAQREFFGFDYTEVGVELAKHWNFSSTFCNAIEQQLDPLSYDNPSQAAILIRLSVFMRFAWAAGLPPEMIVQRFPEPLTNAIKLDKDGILDTFSSMIEEGQDLARMIKE</sequence>
<organism evidence="2 3">
    <name type="scientific">Psychromonas arctica</name>
    <dbReference type="NCBI Taxonomy" id="168275"/>
    <lineage>
        <taxon>Bacteria</taxon>
        <taxon>Pseudomonadati</taxon>
        <taxon>Pseudomonadota</taxon>
        <taxon>Gammaproteobacteria</taxon>
        <taxon>Alteromonadales</taxon>
        <taxon>Psychromonadaceae</taxon>
        <taxon>Psychromonas</taxon>
    </lineage>
</organism>
<dbReference type="PANTHER" id="PTHR33525:SF6">
    <property type="entry name" value="HDOD DOMAIN-CONTAINING PROTEIN"/>
    <property type="match status" value="1"/>
</dbReference>
<gene>
    <name evidence="2" type="ORF">V6255_07425</name>
</gene>
<dbReference type="Proteomes" id="UP001366060">
    <property type="component" value="Unassembled WGS sequence"/>
</dbReference>
<dbReference type="InterPro" id="IPR052340">
    <property type="entry name" value="RNase_Y/CdgJ"/>
</dbReference>
<evidence type="ECO:0000313" key="2">
    <source>
        <dbReference type="EMBL" id="MEL0658969.1"/>
    </source>
</evidence>
<dbReference type="Gene3D" id="1.10.3210.10">
    <property type="entry name" value="Hypothetical protein af1432"/>
    <property type="match status" value="1"/>
</dbReference>
<comment type="caution">
    <text evidence="2">The sequence shown here is derived from an EMBL/GenBank/DDBJ whole genome shotgun (WGS) entry which is preliminary data.</text>
</comment>